<accession>A8REA3</accession>
<dbReference type="STRING" id="428127.EUBDOL_01735"/>
<dbReference type="EMBL" id="ABAW02000024">
    <property type="protein sequence ID" value="EDP10491.1"/>
    <property type="molecule type" value="Genomic_DNA"/>
</dbReference>
<organism evidence="2 3">
    <name type="scientific">Amedibacillus dolichus DSM 3991</name>
    <dbReference type="NCBI Taxonomy" id="428127"/>
    <lineage>
        <taxon>Bacteria</taxon>
        <taxon>Bacillati</taxon>
        <taxon>Bacillota</taxon>
        <taxon>Erysipelotrichia</taxon>
        <taxon>Erysipelotrichales</taxon>
        <taxon>Erysipelotrichaceae</taxon>
        <taxon>Amedibacillus</taxon>
    </lineage>
</organism>
<proteinExistence type="predicted"/>
<keyword evidence="1" id="KW-0472">Membrane</keyword>
<comment type="caution">
    <text evidence="2">The sequence shown here is derived from an EMBL/GenBank/DDBJ whole genome shotgun (WGS) entry which is preliminary data.</text>
</comment>
<evidence type="ECO:0000256" key="1">
    <source>
        <dbReference type="SAM" id="Phobius"/>
    </source>
</evidence>
<dbReference type="AlphaFoldDB" id="A8REA3"/>
<reference evidence="2 3" key="2">
    <citation type="submission" date="2007-09" db="EMBL/GenBank/DDBJ databases">
        <authorList>
            <person name="Fulton L."/>
            <person name="Clifton S."/>
            <person name="Fulton B."/>
            <person name="Xu J."/>
            <person name="Minx P."/>
            <person name="Pepin K.H."/>
            <person name="Johnson M."/>
            <person name="Thiruvilangam P."/>
            <person name="Bhonagiri V."/>
            <person name="Nash W.E."/>
            <person name="Mardis E.R."/>
            <person name="Wilson R.K."/>
        </authorList>
    </citation>
    <scope>NUCLEOTIDE SEQUENCE [LARGE SCALE GENOMIC DNA]</scope>
    <source>
        <strain evidence="2 3">DSM 3991</strain>
    </source>
</reference>
<keyword evidence="1" id="KW-1133">Transmembrane helix</keyword>
<keyword evidence="1" id="KW-0812">Transmembrane</keyword>
<reference evidence="2 3" key="1">
    <citation type="submission" date="2007-09" db="EMBL/GenBank/DDBJ databases">
        <title>Draft genome sequence of Eubacterium dolichum (DSM 3991).</title>
        <authorList>
            <person name="Sudarsanam P."/>
            <person name="Ley R."/>
            <person name="Guruge J."/>
            <person name="Turnbaugh P.J."/>
            <person name="Mahowald M."/>
            <person name="Liep D."/>
            <person name="Gordon J."/>
        </authorList>
    </citation>
    <scope>NUCLEOTIDE SEQUENCE [LARGE SCALE GENOMIC DNA]</scope>
    <source>
        <strain evidence="2 3">DSM 3991</strain>
    </source>
</reference>
<protein>
    <submittedName>
        <fullName evidence="2">Uncharacterized protein</fullName>
    </submittedName>
</protein>
<sequence length="55" mass="6631">MNFIGKSDGFVENSREFVKNFAMIWKLSHIFMFTGFNLMILEKIRGWKFRVQLLN</sequence>
<name>A8REA3_9FIRM</name>
<dbReference type="Proteomes" id="UP000004090">
    <property type="component" value="Unassembled WGS sequence"/>
</dbReference>
<gene>
    <name evidence="2" type="ORF">EUBDOL_01735</name>
</gene>
<dbReference type="HOGENOM" id="CLU_3025481_0_0_9"/>
<evidence type="ECO:0000313" key="3">
    <source>
        <dbReference type="Proteomes" id="UP000004090"/>
    </source>
</evidence>
<feature type="transmembrane region" description="Helical" evidence="1">
    <location>
        <begin position="20"/>
        <end position="41"/>
    </location>
</feature>
<evidence type="ECO:0000313" key="2">
    <source>
        <dbReference type="EMBL" id="EDP10491.1"/>
    </source>
</evidence>